<accession>A0A432VWT2</accession>
<organism evidence="2 3">
    <name type="scientific">Aliidiomarina iranensis</name>
    <dbReference type="NCBI Taxonomy" id="1434071"/>
    <lineage>
        <taxon>Bacteria</taxon>
        <taxon>Pseudomonadati</taxon>
        <taxon>Pseudomonadota</taxon>
        <taxon>Gammaproteobacteria</taxon>
        <taxon>Alteromonadales</taxon>
        <taxon>Idiomarinaceae</taxon>
        <taxon>Aliidiomarina</taxon>
    </lineage>
</organism>
<dbReference type="CDD" id="cd14789">
    <property type="entry name" value="Tiki"/>
    <property type="match status" value="1"/>
</dbReference>
<name>A0A432VWT2_9GAMM</name>
<proteinExistence type="predicted"/>
<keyword evidence="3" id="KW-1185">Reference proteome</keyword>
<dbReference type="RefSeq" id="WP_126766693.1">
    <property type="nucleotide sequence ID" value="NZ_PIPJ01000003.1"/>
</dbReference>
<gene>
    <name evidence="2" type="ORF">CWE08_05945</name>
</gene>
<dbReference type="AlphaFoldDB" id="A0A432VWT2"/>
<dbReference type="OrthoDB" id="357294at2"/>
<evidence type="ECO:0008006" key="4">
    <source>
        <dbReference type="Google" id="ProtNLM"/>
    </source>
</evidence>
<dbReference type="Pfam" id="PF01963">
    <property type="entry name" value="TraB_PrgY_gumN"/>
    <property type="match status" value="1"/>
</dbReference>
<evidence type="ECO:0000313" key="2">
    <source>
        <dbReference type="EMBL" id="RUO21132.1"/>
    </source>
</evidence>
<evidence type="ECO:0000256" key="1">
    <source>
        <dbReference type="SAM" id="SignalP"/>
    </source>
</evidence>
<evidence type="ECO:0000313" key="3">
    <source>
        <dbReference type="Proteomes" id="UP000288395"/>
    </source>
</evidence>
<dbReference type="InterPro" id="IPR002816">
    <property type="entry name" value="TraB/PrgY/GumN_fam"/>
</dbReference>
<protein>
    <recommendedName>
        <fullName evidence="4">TraB/GumN family protein</fullName>
    </recommendedName>
</protein>
<dbReference type="Proteomes" id="UP000288395">
    <property type="component" value="Unassembled WGS sequence"/>
</dbReference>
<dbReference type="PANTHER" id="PTHR40590:SF1">
    <property type="entry name" value="CYTOPLASMIC PROTEIN"/>
    <property type="match status" value="1"/>
</dbReference>
<keyword evidence="1" id="KW-0732">Signal</keyword>
<feature type="chain" id="PRO_5019353067" description="TraB/GumN family protein" evidence="1">
    <location>
        <begin position="23"/>
        <end position="289"/>
    </location>
</feature>
<comment type="caution">
    <text evidence="2">The sequence shown here is derived from an EMBL/GenBank/DDBJ whole genome shotgun (WGS) entry which is preliminary data.</text>
</comment>
<dbReference type="EMBL" id="PIPJ01000003">
    <property type="protein sequence ID" value="RUO21132.1"/>
    <property type="molecule type" value="Genomic_DNA"/>
</dbReference>
<sequence>MKGLRLLLIVCLFFSAVGSSSAEVLYRAQYGEQTWWLLGTIHVGGEETELSSQARNAFSESETHWLELTPEELDKAGPLLLQYGFRSEKMSAQVEPSLWKRVETALAKYDIAAAQLDNMRPWLFELMVSVQIAMAQGFNAEQGSEMQLMAWAAEENIEFSGLETAEQQIESLRHGAVESDSEFLTRLLEQMDDGALDTDSLAEMWVQGDLDGLTGLILESMTEQQLTALLWRRNHAWMEQLTPLLDAEDTNTHFIAVGAGHLGAEQGLLELFAAQGATITNYSNTEMLK</sequence>
<dbReference type="PANTHER" id="PTHR40590">
    <property type="entry name" value="CYTOPLASMIC PROTEIN-RELATED"/>
    <property type="match status" value="1"/>
</dbReference>
<feature type="signal peptide" evidence="1">
    <location>
        <begin position="1"/>
        <end position="22"/>
    </location>
</feature>
<dbReference type="InterPro" id="IPR047111">
    <property type="entry name" value="YbaP-like"/>
</dbReference>
<reference evidence="3" key="1">
    <citation type="journal article" date="2018" name="Front. Microbiol.">
        <title>Genome-Based Analysis Reveals the Taxonomy and Diversity of the Family Idiomarinaceae.</title>
        <authorList>
            <person name="Liu Y."/>
            <person name="Lai Q."/>
            <person name="Shao Z."/>
        </authorList>
    </citation>
    <scope>NUCLEOTIDE SEQUENCE [LARGE SCALE GENOMIC DNA]</scope>
    <source>
        <strain evidence="3">GBPy7</strain>
    </source>
</reference>